<reference evidence="2" key="1">
    <citation type="journal article" date="2011" name="Nat. Commun.">
        <title>Effector diversification within compartments of the Leptosphaeria maculans genome affected by Repeat-Induced Point mutations.</title>
        <authorList>
            <person name="Rouxel T."/>
            <person name="Grandaubert J."/>
            <person name="Hane J.K."/>
            <person name="Hoede C."/>
            <person name="van de Wouw A.P."/>
            <person name="Couloux A."/>
            <person name="Dominguez V."/>
            <person name="Anthouard V."/>
            <person name="Bally P."/>
            <person name="Bourras S."/>
            <person name="Cozijnsen A.J."/>
            <person name="Ciuffetti L.M."/>
            <person name="Degrave A."/>
            <person name="Dilmaghani A."/>
            <person name="Duret L."/>
            <person name="Fudal I."/>
            <person name="Goodwin S.B."/>
            <person name="Gout L."/>
            <person name="Glaser N."/>
            <person name="Linglin J."/>
            <person name="Kema G.H.J."/>
            <person name="Lapalu N."/>
            <person name="Lawrence C.B."/>
            <person name="May K."/>
            <person name="Meyer M."/>
            <person name="Ollivier B."/>
            <person name="Poulain J."/>
            <person name="Schoch C.L."/>
            <person name="Simon A."/>
            <person name="Spatafora J.W."/>
            <person name="Stachowiak A."/>
            <person name="Turgeon B.G."/>
            <person name="Tyler B.M."/>
            <person name="Vincent D."/>
            <person name="Weissenbach J."/>
            <person name="Amselem J."/>
            <person name="Quesneville H."/>
            <person name="Oliver R.P."/>
            <person name="Wincker P."/>
            <person name="Balesdent M.-H."/>
            <person name="Howlett B.J."/>
        </authorList>
    </citation>
    <scope>NUCLEOTIDE SEQUENCE [LARGE SCALE GENOMIC DNA]</scope>
    <source>
        <strain evidence="2">JN3 / isolate v23.1.3 / race Av1-4-5-6-7-8</strain>
    </source>
</reference>
<sequence length="128" mass="14672">MAIYFVQSNLTRHLRPSIFGLKTSRSLSSQSLPFASHMSQTTVEEADLKGLQEENWRLTKETGQDELEKTYYFKTYTKVAKQISKSPRNNDIEIWLPNNILMARYCDEQAGYIGTVNANDAQCCQLVL</sequence>
<evidence type="ECO:0000313" key="1">
    <source>
        <dbReference type="EMBL" id="CBX95107.1"/>
    </source>
</evidence>
<dbReference type="EMBL" id="FP929126">
    <property type="protein sequence ID" value="CBX95107.1"/>
    <property type="molecule type" value="Genomic_DNA"/>
</dbReference>
<protein>
    <submittedName>
        <fullName evidence="1">Predicted protein</fullName>
    </submittedName>
</protein>
<dbReference type="HOGENOM" id="CLU_1959970_0_0_1"/>
<proteinExistence type="predicted"/>
<dbReference type="AlphaFoldDB" id="E4ZUM8"/>
<organism evidence="2">
    <name type="scientific">Leptosphaeria maculans (strain JN3 / isolate v23.1.3 / race Av1-4-5-6-7-8)</name>
    <name type="common">Blackleg fungus</name>
    <name type="synonym">Phoma lingam</name>
    <dbReference type="NCBI Taxonomy" id="985895"/>
    <lineage>
        <taxon>Eukaryota</taxon>
        <taxon>Fungi</taxon>
        <taxon>Dikarya</taxon>
        <taxon>Ascomycota</taxon>
        <taxon>Pezizomycotina</taxon>
        <taxon>Dothideomycetes</taxon>
        <taxon>Pleosporomycetidae</taxon>
        <taxon>Pleosporales</taxon>
        <taxon>Pleosporineae</taxon>
        <taxon>Leptosphaeriaceae</taxon>
        <taxon>Plenodomus</taxon>
        <taxon>Plenodomus lingam/Leptosphaeria maculans species complex</taxon>
    </lineage>
</organism>
<dbReference type="OrthoDB" id="277398at2759"/>
<gene>
    <name evidence="1" type="ORF">LEMA_P115220.1</name>
</gene>
<dbReference type="InParanoid" id="E4ZUM8"/>
<name>E4ZUM8_LEPMJ</name>
<keyword evidence="2" id="KW-1185">Reference proteome</keyword>
<evidence type="ECO:0000313" key="2">
    <source>
        <dbReference type="Proteomes" id="UP000002668"/>
    </source>
</evidence>
<accession>E4ZUM8</accession>
<dbReference type="Proteomes" id="UP000002668">
    <property type="component" value="Genome"/>
</dbReference>
<dbReference type="VEuPathDB" id="FungiDB:LEMA_P115220.1"/>